<dbReference type="GO" id="GO:0005737">
    <property type="term" value="C:cytoplasm"/>
    <property type="evidence" value="ECO:0007669"/>
    <property type="project" value="UniProtKB-SubCell"/>
</dbReference>
<keyword evidence="4 9" id="KW-0547">Nucleotide-binding</keyword>
<comment type="subcellular location">
    <subcellularLocation>
        <location evidence="9">Cytoplasm</location>
    </subcellularLocation>
</comment>
<feature type="domain" description="tRNA-specific 2-thiouridylase MnmA-like central" evidence="11">
    <location>
        <begin position="223"/>
        <end position="284"/>
    </location>
</feature>
<evidence type="ECO:0000256" key="6">
    <source>
        <dbReference type="ARBA" id="ARBA00022884"/>
    </source>
</evidence>
<dbReference type="AlphaFoldDB" id="A0A7X9HSG8"/>
<evidence type="ECO:0000256" key="1">
    <source>
        <dbReference type="ARBA" id="ARBA00022555"/>
    </source>
</evidence>
<evidence type="ECO:0000313" key="12">
    <source>
        <dbReference type="EMBL" id="NMB91638.1"/>
    </source>
</evidence>
<dbReference type="GO" id="GO:0000049">
    <property type="term" value="F:tRNA binding"/>
    <property type="evidence" value="ECO:0007669"/>
    <property type="project" value="UniProtKB-KW"/>
</dbReference>
<evidence type="ECO:0000259" key="11">
    <source>
        <dbReference type="Pfam" id="PF20259"/>
    </source>
</evidence>
<evidence type="ECO:0000256" key="3">
    <source>
        <dbReference type="ARBA" id="ARBA00022694"/>
    </source>
</evidence>
<feature type="region of interest" description="Interaction with tRNA" evidence="9">
    <location>
        <begin position="163"/>
        <end position="165"/>
    </location>
</feature>
<feature type="active site" description="Nucleophile" evidence="9">
    <location>
        <position position="115"/>
    </location>
</feature>
<protein>
    <recommendedName>
        <fullName evidence="9">tRNA-specific 2-thiouridylase MnmA</fullName>
        <ecNumber evidence="9">2.8.1.13</ecNumber>
    </recommendedName>
</protein>
<dbReference type="Proteomes" id="UP000590542">
    <property type="component" value="Unassembled WGS sequence"/>
</dbReference>
<evidence type="ECO:0000256" key="7">
    <source>
        <dbReference type="ARBA" id="ARBA00023157"/>
    </source>
</evidence>
<dbReference type="Gene3D" id="2.30.30.280">
    <property type="entry name" value="Adenine nucleotide alpha hydrolases-like domains"/>
    <property type="match status" value="1"/>
</dbReference>
<proteinExistence type="inferred from homology"/>
<dbReference type="Pfam" id="PF03054">
    <property type="entry name" value="tRNA_Me_trans"/>
    <property type="match status" value="1"/>
</dbReference>
<dbReference type="EMBL" id="JAAZNV010000007">
    <property type="protein sequence ID" value="NMB91638.1"/>
    <property type="molecule type" value="Genomic_DNA"/>
</dbReference>
<organism evidence="12 13">
    <name type="scientific">candidate division WWE3 bacterium</name>
    <dbReference type="NCBI Taxonomy" id="2053526"/>
    <lineage>
        <taxon>Bacteria</taxon>
        <taxon>Katanobacteria</taxon>
    </lineage>
</organism>
<evidence type="ECO:0000256" key="8">
    <source>
        <dbReference type="ARBA" id="ARBA00051542"/>
    </source>
</evidence>
<evidence type="ECO:0000256" key="5">
    <source>
        <dbReference type="ARBA" id="ARBA00022840"/>
    </source>
</evidence>
<dbReference type="GO" id="GO:0103016">
    <property type="term" value="F:tRNA-uridine 2-sulfurtransferase activity"/>
    <property type="evidence" value="ECO:0007669"/>
    <property type="project" value="UniProtKB-EC"/>
</dbReference>
<dbReference type="GO" id="GO:0005524">
    <property type="term" value="F:ATP binding"/>
    <property type="evidence" value="ECO:0007669"/>
    <property type="project" value="UniProtKB-KW"/>
</dbReference>
<feature type="active site" description="Cysteine persulfide intermediate" evidence="9">
    <location>
        <position position="214"/>
    </location>
</feature>
<feature type="binding site" evidence="9">
    <location>
        <begin position="19"/>
        <end position="26"/>
    </location>
    <ligand>
        <name>ATP</name>
        <dbReference type="ChEBI" id="CHEBI:30616"/>
    </ligand>
</feature>
<dbReference type="HAMAP" id="MF_00144">
    <property type="entry name" value="tRNA_thiouridyl_MnmA"/>
    <property type="match status" value="1"/>
</dbReference>
<gene>
    <name evidence="9 12" type="primary">mnmA</name>
    <name evidence="12" type="ORF">GYA37_02185</name>
</gene>
<comment type="catalytic activity">
    <reaction evidence="8 9">
        <text>S-sulfanyl-L-cysteinyl-[protein] + uridine(34) in tRNA + AH2 + ATP = 2-thiouridine(34) in tRNA + L-cysteinyl-[protein] + A + AMP + diphosphate + H(+)</text>
        <dbReference type="Rhea" id="RHEA:47032"/>
        <dbReference type="Rhea" id="RHEA-COMP:10131"/>
        <dbReference type="Rhea" id="RHEA-COMP:11726"/>
        <dbReference type="Rhea" id="RHEA-COMP:11727"/>
        <dbReference type="Rhea" id="RHEA-COMP:11728"/>
        <dbReference type="ChEBI" id="CHEBI:13193"/>
        <dbReference type="ChEBI" id="CHEBI:15378"/>
        <dbReference type="ChEBI" id="CHEBI:17499"/>
        <dbReference type="ChEBI" id="CHEBI:29950"/>
        <dbReference type="ChEBI" id="CHEBI:30616"/>
        <dbReference type="ChEBI" id="CHEBI:33019"/>
        <dbReference type="ChEBI" id="CHEBI:61963"/>
        <dbReference type="ChEBI" id="CHEBI:65315"/>
        <dbReference type="ChEBI" id="CHEBI:87170"/>
        <dbReference type="ChEBI" id="CHEBI:456215"/>
        <dbReference type="EC" id="2.8.1.13"/>
    </reaction>
</comment>
<feature type="binding site" evidence="9">
    <location>
        <position position="45"/>
    </location>
    <ligand>
        <name>ATP</name>
        <dbReference type="ChEBI" id="CHEBI:30616"/>
    </ligand>
</feature>
<keyword evidence="2 9" id="KW-0808">Transferase</keyword>
<keyword evidence="6 9" id="KW-0694">RNA-binding</keyword>
<evidence type="ECO:0000259" key="10">
    <source>
        <dbReference type="Pfam" id="PF20258"/>
    </source>
</evidence>
<dbReference type="CDD" id="cd01998">
    <property type="entry name" value="MnmA_TRMU-like"/>
    <property type="match status" value="1"/>
</dbReference>
<feature type="site" description="Interaction with tRNA" evidence="9">
    <location>
        <position position="351"/>
    </location>
</feature>
<dbReference type="InterPro" id="IPR046885">
    <property type="entry name" value="MnmA-like_C"/>
</dbReference>
<dbReference type="PANTHER" id="PTHR11933:SF5">
    <property type="entry name" value="MITOCHONDRIAL TRNA-SPECIFIC 2-THIOURIDYLASE 1"/>
    <property type="match status" value="1"/>
</dbReference>
<evidence type="ECO:0000313" key="13">
    <source>
        <dbReference type="Proteomes" id="UP000590542"/>
    </source>
</evidence>
<sequence>MDGKPKGITKGNGKKIVVGMSGGVDSSIALILLKKNGWNPIGVSLKYCVWQDKSNKQKENICCSTESILTAKKICKKYGCKHVTLDISKQFQDTVISYFIDTLRRSQTPNPCMICNKETKFKELINYANSQGIKYVATGHYAKTVFSKKYKSYFISLPKDKKKDQTYYLSLLPQEYLERIMFPLEDFTKEEVYRIAEEENLDFYLKLAQSQDFCFVSEDSMSNFLEKEVGGKKGNIIDTKGKILGAHIGLQHYTIGQRKGIGLSGGPYFVAFKDIKRNVLVVSKNLSDLQTKKVELINVCLSNNKLYKKKLDVNVKIRYQAKASKATLIYKKDGSYNLLFKSLQTSVTPGQFAVFYLGDLCIGSGVIK</sequence>
<dbReference type="Gene3D" id="3.40.50.620">
    <property type="entry name" value="HUPs"/>
    <property type="match status" value="1"/>
</dbReference>
<dbReference type="InterPro" id="IPR023382">
    <property type="entry name" value="MnmA-like_central_sf"/>
</dbReference>
<dbReference type="InterPro" id="IPR004506">
    <property type="entry name" value="MnmA-like"/>
</dbReference>
<dbReference type="NCBIfam" id="NF001138">
    <property type="entry name" value="PRK00143.1"/>
    <property type="match status" value="1"/>
</dbReference>
<feature type="site" description="Interaction with tRNA" evidence="9">
    <location>
        <position position="140"/>
    </location>
</feature>
<evidence type="ECO:0000256" key="4">
    <source>
        <dbReference type="ARBA" id="ARBA00022741"/>
    </source>
</evidence>
<dbReference type="InterPro" id="IPR014729">
    <property type="entry name" value="Rossmann-like_a/b/a_fold"/>
</dbReference>
<reference evidence="12 13" key="1">
    <citation type="journal article" date="2020" name="Biotechnol. Biofuels">
        <title>New insights from the biogas microbiome by comprehensive genome-resolved metagenomics of nearly 1600 species originating from multiple anaerobic digesters.</title>
        <authorList>
            <person name="Campanaro S."/>
            <person name="Treu L."/>
            <person name="Rodriguez-R L.M."/>
            <person name="Kovalovszki A."/>
            <person name="Ziels R.M."/>
            <person name="Maus I."/>
            <person name="Zhu X."/>
            <person name="Kougias P.G."/>
            <person name="Basile A."/>
            <person name="Luo G."/>
            <person name="Schluter A."/>
            <person name="Konstantinidis K.T."/>
            <person name="Angelidaki I."/>
        </authorList>
    </citation>
    <scope>NUCLEOTIDE SEQUENCE [LARGE SCALE GENOMIC DNA]</scope>
    <source>
        <strain evidence="12">AS27yjCOA_202</strain>
    </source>
</reference>
<dbReference type="PANTHER" id="PTHR11933">
    <property type="entry name" value="TRNA 5-METHYLAMINOMETHYL-2-THIOURIDYLATE -METHYLTRANSFERASE"/>
    <property type="match status" value="1"/>
</dbReference>
<evidence type="ECO:0000256" key="9">
    <source>
        <dbReference type="HAMAP-Rule" id="MF_00144"/>
    </source>
</evidence>
<dbReference type="EC" id="2.8.1.13" evidence="9"/>
<dbReference type="Pfam" id="PF20258">
    <property type="entry name" value="tRNA_Me_trans_C"/>
    <property type="match status" value="1"/>
</dbReference>
<feature type="region of interest" description="Interaction with tRNA" evidence="9">
    <location>
        <begin position="318"/>
        <end position="319"/>
    </location>
</feature>
<dbReference type="GO" id="GO:0002143">
    <property type="term" value="P:tRNA wobble position uridine thiolation"/>
    <property type="evidence" value="ECO:0007669"/>
    <property type="project" value="TreeGrafter"/>
</dbReference>
<keyword evidence="7" id="KW-1015">Disulfide bond</keyword>
<comment type="caution">
    <text evidence="9">Lacks conserved residue(s) required for the propagation of feature annotation.</text>
</comment>
<comment type="caution">
    <text evidence="12">The sequence shown here is derived from an EMBL/GenBank/DDBJ whole genome shotgun (WGS) entry which is preliminary data.</text>
</comment>
<dbReference type="Gene3D" id="2.40.30.10">
    <property type="entry name" value="Translation factors"/>
    <property type="match status" value="1"/>
</dbReference>
<feature type="binding site" evidence="9">
    <location>
        <position position="139"/>
    </location>
    <ligand>
        <name>ATP</name>
        <dbReference type="ChEBI" id="CHEBI:30616"/>
    </ligand>
</feature>
<dbReference type="NCBIfam" id="TIGR00420">
    <property type="entry name" value="trmU"/>
    <property type="match status" value="1"/>
</dbReference>
<keyword evidence="3 9" id="KW-0819">tRNA processing</keyword>
<name>A0A7X9HSG8_UNCKA</name>
<dbReference type="Pfam" id="PF20259">
    <property type="entry name" value="tRNA_Me_trans_M"/>
    <property type="match status" value="1"/>
</dbReference>
<keyword evidence="1 9" id="KW-0820">tRNA-binding</keyword>
<feature type="domain" description="tRNA-specific 2-thiouridylase MnmA-like C-terminal" evidence="10">
    <location>
        <begin position="295"/>
        <end position="367"/>
    </location>
</feature>
<evidence type="ECO:0000256" key="2">
    <source>
        <dbReference type="ARBA" id="ARBA00022679"/>
    </source>
</evidence>
<keyword evidence="5 9" id="KW-0067">ATP-binding</keyword>
<keyword evidence="9" id="KW-0963">Cytoplasm</keyword>
<comment type="function">
    <text evidence="9">Catalyzes the 2-thiolation of uridine at the wobble position (U34) of tRNA, leading to the formation of s(2)U34.</text>
</comment>
<accession>A0A7X9HSG8</accession>
<dbReference type="SUPFAM" id="SSF52402">
    <property type="entry name" value="Adenine nucleotide alpha hydrolases-like"/>
    <property type="match status" value="1"/>
</dbReference>
<dbReference type="InterPro" id="IPR046884">
    <property type="entry name" value="MnmA-like_central"/>
</dbReference>
<comment type="similarity">
    <text evidence="9">Belongs to the MnmA/TRMU family.</text>
</comment>